<comment type="caution">
    <text evidence="2">The sequence shown here is derived from an EMBL/GenBank/DDBJ whole genome shotgun (WGS) entry which is preliminary data.</text>
</comment>
<dbReference type="PROSITE" id="PS51708">
    <property type="entry name" value="CHAD"/>
    <property type="match status" value="1"/>
</dbReference>
<dbReference type="EMBL" id="WMEQ01000009">
    <property type="protein sequence ID" value="MYL34499.1"/>
    <property type="molecule type" value="Genomic_DNA"/>
</dbReference>
<dbReference type="OrthoDB" id="2958798at2"/>
<dbReference type="Proteomes" id="UP000468638">
    <property type="component" value="Unassembled WGS sequence"/>
</dbReference>
<organism evidence="2 3">
    <name type="scientific">Pontibacillus yanchengensis</name>
    <dbReference type="NCBI Taxonomy" id="462910"/>
    <lineage>
        <taxon>Bacteria</taxon>
        <taxon>Bacillati</taxon>
        <taxon>Bacillota</taxon>
        <taxon>Bacilli</taxon>
        <taxon>Bacillales</taxon>
        <taxon>Bacillaceae</taxon>
        <taxon>Pontibacillus</taxon>
    </lineage>
</organism>
<evidence type="ECO:0000313" key="2">
    <source>
        <dbReference type="EMBL" id="MYL34499.1"/>
    </source>
</evidence>
<dbReference type="InterPro" id="IPR007899">
    <property type="entry name" value="CHAD_dom"/>
</dbReference>
<dbReference type="Gene3D" id="2.10.260.10">
    <property type="match status" value="2"/>
</dbReference>
<dbReference type="Pfam" id="PF05235">
    <property type="entry name" value="CHAD"/>
    <property type="match status" value="1"/>
</dbReference>
<dbReference type="SUPFAM" id="SSF89447">
    <property type="entry name" value="AbrB/MazE/MraZ-like"/>
    <property type="match status" value="1"/>
</dbReference>
<dbReference type="InterPro" id="IPR007159">
    <property type="entry name" value="SpoVT-AbrB_dom"/>
</dbReference>
<dbReference type="GO" id="GO:0003677">
    <property type="term" value="F:DNA binding"/>
    <property type="evidence" value="ECO:0007669"/>
    <property type="project" value="InterPro"/>
</dbReference>
<evidence type="ECO:0000259" key="1">
    <source>
        <dbReference type="PROSITE" id="PS51708"/>
    </source>
</evidence>
<protein>
    <submittedName>
        <fullName evidence="2">CHAD domain-containing protein</fullName>
    </submittedName>
</protein>
<dbReference type="InterPro" id="IPR037914">
    <property type="entry name" value="SpoVT-AbrB_sf"/>
</dbReference>
<gene>
    <name evidence="2" type="ORF">GLW05_12950</name>
</gene>
<feature type="domain" description="CHAD" evidence="1">
    <location>
        <begin position="125"/>
        <end position="408"/>
    </location>
</feature>
<dbReference type="InterPro" id="IPR038186">
    <property type="entry name" value="CHAD_dom_sf"/>
</dbReference>
<name>A0A6I5A434_9BACI</name>
<reference evidence="2 3" key="1">
    <citation type="submission" date="2019-11" db="EMBL/GenBank/DDBJ databases">
        <title>Genome sequences of 17 halophilic strains isolated from different environments.</title>
        <authorList>
            <person name="Furrow R.E."/>
        </authorList>
    </citation>
    <scope>NUCLEOTIDE SEQUENCE [LARGE SCALE GENOMIC DNA]</scope>
    <source>
        <strain evidence="2 3">22514_16_FS</strain>
    </source>
</reference>
<accession>A0A6I5A434</accession>
<dbReference type="RefSeq" id="WP_160909827.1">
    <property type="nucleotide sequence ID" value="NZ_WMEQ01000009.1"/>
</dbReference>
<dbReference type="AlphaFoldDB" id="A0A6I5A434"/>
<dbReference type="PANTHER" id="PTHR39339:SF1">
    <property type="entry name" value="CHAD DOMAIN-CONTAINING PROTEIN"/>
    <property type="match status" value="1"/>
</dbReference>
<dbReference type="SMART" id="SM00880">
    <property type="entry name" value="CHAD"/>
    <property type="match status" value="1"/>
</dbReference>
<dbReference type="SMART" id="SM00966">
    <property type="entry name" value="SpoVT_AbrB"/>
    <property type="match status" value="2"/>
</dbReference>
<proteinExistence type="predicted"/>
<dbReference type="Gene3D" id="1.40.20.10">
    <property type="entry name" value="CHAD domain"/>
    <property type="match status" value="1"/>
</dbReference>
<dbReference type="PANTHER" id="PTHR39339">
    <property type="entry name" value="SLR1444 PROTEIN"/>
    <property type="match status" value="1"/>
</dbReference>
<evidence type="ECO:0000313" key="3">
    <source>
        <dbReference type="Proteomes" id="UP000468638"/>
    </source>
</evidence>
<sequence>MDNTSLTLQIDGMGRFVIPKEMRDALGFEDQGLVINSLSKRRGISISKASANTAKKNTKRLDVDGRLLIPAQFRKELGWVKGKELELEIEKDYAVLQESPSRCIICGNKKQLLEVKESFVCEDCLSTANVVYIERWQKGLDKLVHQYKSYCEQALSFEDGKDLHQARVKGRRLETILFFIGVGKDHALIERIQEAHDRLGKVRESDVFIDSFKKRAEQEEDSSHAQVYRQFAELREEKREKHQKKLAKNLPEIIDNRFMELWEQFKTNELRNYLLPLKIDERLNEYEQTFKELTQTFNEEVTEKGKNDKSSLKALHSVRIKAKALRYICKYLGDMYGKPYKKKAKQYKEVQRNLGDINDLRDFLKEIKQNQKKVDVSKQQIQQVRGQLNQELVELLESFEVKELTMTS</sequence>